<dbReference type="VEuPathDB" id="FungiDB:RhiirA1_521039"/>
<dbReference type="PANTHER" id="PTHR48081:SF8">
    <property type="entry name" value="ALPHA_BETA HYDROLASE FOLD-3 DOMAIN-CONTAINING PROTEIN-RELATED"/>
    <property type="match status" value="1"/>
</dbReference>
<protein>
    <submittedName>
        <fullName evidence="2">Alpha/beta-hydrolase</fullName>
    </submittedName>
</protein>
<evidence type="ECO:0000313" key="3">
    <source>
        <dbReference type="Proteomes" id="UP000233469"/>
    </source>
</evidence>
<dbReference type="InterPro" id="IPR029058">
    <property type="entry name" value="AB_hydrolase_fold"/>
</dbReference>
<reference evidence="2 3" key="2">
    <citation type="submission" date="2017-10" db="EMBL/GenBank/DDBJ databases">
        <title>Extensive intraspecific genome diversity in a model arbuscular mycorrhizal fungus.</title>
        <authorList>
            <person name="Chen E.C.H."/>
            <person name="Morin E."/>
            <person name="Baudet D."/>
            <person name="Noel J."/>
            <person name="Ndikumana S."/>
            <person name="Charron P."/>
            <person name="St-Onge C."/>
            <person name="Giorgi J."/>
            <person name="Grigoriev I.V."/>
            <person name="Roux C."/>
            <person name="Martin F.M."/>
            <person name="Corradi N."/>
        </authorList>
    </citation>
    <scope>NUCLEOTIDE SEQUENCE [LARGE SCALE GENOMIC DNA]</scope>
    <source>
        <strain evidence="2 3">C2</strain>
    </source>
</reference>
<evidence type="ECO:0000256" key="1">
    <source>
        <dbReference type="ARBA" id="ARBA00022801"/>
    </source>
</evidence>
<keyword evidence="1 2" id="KW-0378">Hydrolase</keyword>
<dbReference type="GO" id="GO:0016787">
    <property type="term" value="F:hydrolase activity"/>
    <property type="evidence" value="ECO:0007669"/>
    <property type="project" value="UniProtKB-KW"/>
</dbReference>
<organism evidence="2 3">
    <name type="scientific">Rhizophagus irregularis</name>
    <dbReference type="NCBI Taxonomy" id="588596"/>
    <lineage>
        <taxon>Eukaryota</taxon>
        <taxon>Fungi</taxon>
        <taxon>Fungi incertae sedis</taxon>
        <taxon>Mucoromycota</taxon>
        <taxon>Glomeromycotina</taxon>
        <taxon>Glomeromycetes</taxon>
        <taxon>Glomerales</taxon>
        <taxon>Glomeraceae</taxon>
        <taxon>Rhizophagus</taxon>
    </lineage>
</organism>
<dbReference type="Proteomes" id="UP000233469">
    <property type="component" value="Unassembled WGS sequence"/>
</dbReference>
<name>A0A2N1MGL5_9GLOM</name>
<dbReference type="Gene3D" id="3.40.50.1820">
    <property type="entry name" value="alpha/beta hydrolase"/>
    <property type="match status" value="1"/>
</dbReference>
<comment type="caution">
    <text evidence="2">The sequence shown here is derived from an EMBL/GenBank/DDBJ whole genome shotgun (WGS) entry which is preliminary data.</text>
</comment>
<evidence type="ECO:0000313" key="2">
    <source>
        <dbReference type="EMBL" id="PKK60756.1"/>
    </source>
</evidence>
<dbReference type="InterPro" id="IPR050300">
    <property type="entry name" value="GDXG_lipolytic_enzyme"/>
</dbReference>
<gene>
    <name evidence="2" type="ORF">RhiirC2_718889</name>
</gene>
<dbReference type="AlphaFoldDB" id="A0A2N1MGL5"/>
<sequence length="420" mass="47828">MTDFLKYSPLLISTTIKHYLNGPPRPSWNLKCHIFWAKYISLLKSSETIEQKQRASFSFRPAPVQDGVMINEFKIDNKYRNEAQVHLNIILKPFEHVLDPEWKNLKDDGIISEWVQFPNDEWEKKEIKKTILYLHGGAYYSFCKENHRCITSSLAKIANARVLGGLSLALGLAIRDVCDAGLPSCAGIIGLSPWVDLTISTASILDDECADYIRNMKRGTANYAESQASKEYKEKDVALAAKIKNGPKIWHDSFERPDGRLHLYVINEGLAIPYVSPMLAESLGDLPPLLLTAGGDDRFRDEAIYLAHRSSEPTKYKGPSYNAGKFEKSPFKTPTNTTLEIYEEMPHVFQFMEHAFTTKSYERIAEFINRVINTLNEPLPPSTYNYINVKGEFSPLKELHKNVLNWEKIGIVPTIPHEMN</sequence>
<dbReference type="EMBL" id="LLXL01002471">
    <property type="protein sequence ID" value="PKK60756.1"/>
    <property type="molecule type" value="Genomic_DNA"/>
</dbReference>
<reference evidence="2 3" key="1">
    <citation type="submission" date="2016-04" db="EMBL/GenBank/DDBJ databases">
        <title>Genome analyses suggest a sexual origin of heterokaryosis in a supposedly ancient asexual fungus.</title>
        <authorList>
            <person name="Ropars J."/>
            <person name="Sedzielewska K."/>
            <person name="Noel J."/>
            <person name="Charron P."/>
            <person name="Farinelli L."/>
            <person name="Marton T."/>
            <person name="Kruger M."/>
            <person name="Pelin A."/>
            <person name="Brachmann A."/>
            <person name="Corradi N."/>
        </authorList>
    </citation>
    <scope>NUCLEOTIDE SEQUENCE [LARGE SCALE GENOMIC DNA]</scope>
    <source>
        <strain evidence="2 3">C2</strain>
    </source>
</reference>
<proteinExistence type="predicted"/>
<dbReference type="SUPFAM" id="SSF53474">
    <property type="entry name" value="alpha/beta-Hydrolases"/>
    <property type="match status" value="1"/>
</dbReference>
<accession>A0A2N1MGL5</accession>
<dbReference type="PANTHER" id="PTHR48081">
    <property type="entry name" value="AB HYDROLASE SUPERFAMILY PROTEIN C4A8.06C"/>
    <property type="match status" value="1"/>
</dbReference>